<dbReference type="Proteomes" id="UP000284763">
    <property type="component" value="Unassembled WGS sequence"/>
</dbReference>
<evidence type="ECO:0000313" key="1">
    <source>
        <dbReference type="EMBL" id="RQD91177.1"/>
    </source>
</evidence>
<name>A0A3R7VUC1_9EURY</name>
<dbReference type="EMBL" id="QZAB01000086">
    <property type="protein sequence ID" value="RQD91177.1"/>
    <property type="molecule type" value="Genomic_DNA"/>
</dbReference>
<accession>A0A3R7VUC1</accession>
<dbReference type="InterPro" id="IPR023093">
    <property type="entry name" value="ScpA-like_C"/>
</dbReference>
<gene>
    <name evidence="1" type="ORF">D5R95_01270</name>
</gene>
<dbReference type="RefSeq" id="WP_259133601.1">
    <property type="nucleotide sequence ID" value="NZ_JANUCS010000003.1"/>
</dbReference>
<dbReference type="InterPro" id="IPR003768">
    <property type="entry name" value="ScpA"/>
</dbReference>
<comment type="caution">
    <text evidence="1">The sequence shown here is derived from an EMBL/GenBank/DDBJ whole genome shotgun (WGS) entry which is preliminary data.</text>
</comment>
<sequence>MNPKNELVSEKNLEENFNKISRLKSSILEDLNAFGIEELKGQESENLTGEPIEILVELAKKEHINPWDIDIVEVTDKFLAKIEEMDLTDLRISGRTLLYASILLRMKSNAFMDNDEDDCIDDFDDFDDELGFYDVDEYPVPDLPLRRNSKRPVTLEELITELQKAEKVEVRRKERNRNKKQFNSSKDSIEDVLGIAHEESISEINESVYKSVETSLKDRDCISFSEFLETSSFNKKSEQLMTYISLLFLATDKKIKLYQREFFGELYIVKDDASLPVEEN</sequence>
<reference evidence="1 2" key="1">
    <citation type="submission" date="2018-08" db="EMBL/GenBank/DDBJ databases">
        <title>The metabolism and importance of syntrophic acetate oxidation coupled to methane or sulfide production in haloalkaline environments.</title>
        <authorList>
            <person name="Timmers P.H.A."/>
            <person name="Vavourakis C.D."/>
            <person name="Sorokin D.Y."/>
            <person name="Sinninghe Damste J.S."/>
            <person name="Muyzer G."/>
            <person name="Stams A.J.M."/>
            <person name="Plugge C.M."/>
        </authorList>
    </citation>
    <scope>NUCLEOTIDE SEQUENCE [LARGE SCALE GENOMIC DNA]</scope>
    <source>
        <strain evidence="1">MSAO_Arc3</strain>
    </source>
</reference>
<dbReference type="Gene3D" id="1.10.10.580">
    <property type="entry name" value="Structural maintenance of chromosome 1. Chain E"/>
    <property type="match status" value="1"/>
</dbReference>
<dbReference type="AlphaFoldDB" id="A0A3R7VUC1"/>
<dbReference type="Pfam" id="PF02616">
    <property type="entry name" value="SMC_ScpA"/>
    <property type="match status" value="2"/>
</dbReference>
<dbReference type="PANTHER" id="PTHR33969">
    <property type="entry name" value="SEGREGATION AND CONDENSATION PROTEIN A"/>
    <property type="match status" value="1"/>
</dbReference>
<protein>
    <submittedName>
        <fullName evidence="1">Segregation/condensation protein A</fullName>
    </submittedName>
</protein>
<dbReference type="PANTHER" id="PTHR33969:SF2">
    <property type="entry name" value="SEGREGATION AND CONDENSATION PROTEIN A"/>
    <property type="match status" value="1"/>
</dbReference>
<dbReference type="Gene3D" id="6.10.250.2410">
    <property type="match status" value="1"/>
</dbReference>
<organism evidence="1 2">
    <name type="scientific">Methanosalsum natronophilum</name>
    <dbReference type="NCBI Taxonomy" id="768733"/>
    <lineage>
        <taxon>Archaea</taxon>
        <taxon>Methanobacteriati</taxon>
        <taxon>Methanobacteriota</taxon>
        <taxon>Stenosarchaea group</taxon>
        <taxon>Methanomicrobia</taxon>
        <taxon>Methanosarcinales</taxon>
        <taxon>Methanosarcinaceae</taxon>
        <taxon>Methanosalsum</taxon>
    </lineage>
</organism>
<evidence type="ECO:0000313" key="2">
    <source>
        <dbReference type="Proteomes" id="UP000284763"/>
    </source>
</evidence>
<proteinExistence type="predicted"/>